<evidence type="ECO:0000313" key="1">
    <source>
        <dbReference type="EMBL" id="PVU85735.1"/>
    </source>
</evidence>
<dbReference type="GO" id="GO:0015078">
    <property type="term" value="F:proton transmembrane transporter activity"/>
    <property type="evidence" value="ECO:0007669"/>
    <property type="project" value="InterPro"/>
</dbReference>
<dbReference type="Pfam" id="PF04911">
    <property type="entry name" value="ATP-synt_J"/>
    <property type="match status" value="1"/>
</dbReference>
<dbReference type="OrthoDB" id="5520611at2759"/>
<dbReference type="AlphaFoldDB" id="A0A2T9Y083"/>
<dbReference type="Proteomes" id="UP000245383">
    <property type="component" value="Unassembled WGS sequence"/>
</dbReference>
<gene>
    <name evidence="1" type="ORF">BB561_006907</name>
</gene>
<dbReference type="EMBL" id="MBFR01000804">
    <property type="protein sequence ID" value="PVU85735.1"/>
    <property type="molecule type" value="Genomic_DNA"/>
</dbReference>
<protein>
    <submittedName>
        <fullName evidence="1">Uncharacterized protein</fullName>
    </submittedName>
</protein>
<name>A0A2T9Y083_9FUNG</name>
<comment type="caution">
    <text evidence="1">The sequence shown here is derived from an EMBL/GenBank/DDBJ whole genome shotgun (WGS) entry which is preliminary data.</text>
</comment>
<sequence>MFGPFAISGVIIMYEVHSLQKTLCHTDKFANDPLNPYYADIQAKKHKTEH</sequence>
<accession>A0A2T9Y083</accession>
<keyword evidence="2" id="KW-1185">Reference proteome</keyword>
<reference evidence="1 2" key="1">
    <citation type="journal article" date="2018" name="MBio">
        <title>Comparative Genomics Reveals the Core Gene Toolbox for the Fungus-Insect Symbiosis.</title>
        <authorList>
            <person name="Wang Y."/>
            <person name="Stata M."/>
            <person name="Wang W."/>
            <person name="Stajich J.E."/>
            <person name="White M.M."/>
            <person name="Moncalvo J.M."/>
        </authorList>
    </citation>
    <scope>NUCLEOTIDE SEQUENCE [LARGE SCALE GENOMIC DNA]</scope>
    <source>
        <strain evidence="1 2">SWE-8-4</strain>
    </source>
</reference>
<evidence type="ECO:0000313" key="2">
    <source>
        <dbReference type="Proteomes" id="UP000245383"/>
    </source>
</evidence>
<dbReference type="InterPro" id="IPR006995">
    <property type="entry name" value="ATP_synth_F0_jsu"/>
</dbReference>
<dbReference type="GO" id="GO:0015986">
    <property type="term" value="P:proton motive force-driven ATP synthesis"/>
    <property type="evidence" value="ECO:0007669"/>
    <property type="project" value="InterPro"/>
</dbReference>
<organism evidence="1 2">
    <name type="scientific">Smittium simulii</name>
    <dbReference type="NCBI Taxonomy" id="133385"/>
    <lineage>
        <taxon>Eukaryota</taxon>
        <taxon>Fungi</taxon>
        <taxon>Fungi incertae sedis</taxon>
        <taxon>Zoopagomycota</taxon>
        <taxon>Kickxellomycotina</taxon>
        <taxon>Harpellomycetes</taxon>
        <taxon>Harpellales</taxon>
        <taxon>Legeriomycetaceae</taxon>
        <taxon>Smittium</taxon>
    </lineage>
</organism>
<proteinExistence type="predicted"/>
<dbReference type="GO" id="GO:0045259">
    <property type="term" value="C:proton-transporting ATP synthase complex"/>
    <property type="evidence" value="ECO:0007669"/>
    <property type="project" value="InterPro"/>
</dbReference>